<protein>
    <recommendedName>
        <fullName evidence="4">DUF551 domain-containing protein</fullName>
    </recommendedName>
</protein>
<evidence type="ECO:0008006" key="4">
    <source>
        <dbReference type="Google" id="ProtNLM"/>
    </source>
</evidence>
<feature type="compositionally biased region" description="Basic and acidic residues" evidence="1">
    <location>
        <begin position="92"/>
        <end position="108"/>
    </location>
</feature>
<dbReference type="EMBL" id="CP114569">
    <property type="protein sequence ID" value="WAZ60680.1"/>
    <property type="molecule type" value="Genomic_DNA"/>
</dbReference>
<sequence>MTTFTKEQLIEQARKNIEVLRGAVERIPGASDAAVIHLKLAEITLAALTDEPVVVIVPPIWKHYSNSKVAETYERAMDDAGVQWRDEEPEETELRETVEDAQRNEESF</sequence>
<proteinExistence type="predicted"/>
<gene>
    <name evidence="2" type="ORF">O4000_29130</name>
</gene>
<evidence type="ECO:0000313" key="2">
    <source>
        <dbReference type="EMBL" id="WAZ60680.1"/>
    </source>
</evidence>
<accession>A0ABY7LD67</accession>
<dbReference type="Proteomes" id="UP001164536">
    <property type="component" value="Plasmid unnamed5"/>
</dbReference>
<reference evidence="2" key="1">
    <citation type="submission" date="2022-12" db="EMBL/GenBank/DDBJ databases">
        <title>2953647.</title>
        <authorList>
            <person name="Hergert J."/>
            <person name="Casey R."/>
            <person name="Wagner J."/>
            <person name="Young E.L."/>
            <person name="Oakeson K.F."/>
        </authorList>
    </citation>
    <scope>NUCLEOTIDE SEQUENCE</scope>
    <source>
        <strain evidence="2">2953647</strain>
        <plasmid evidence="2">unnamed5</plasmid>
    </source>
</reference>
<name>A0ABY7LD67_CITFR</name>
<evidence type="ECO:0000256" key="1">
    <source>
        <dbReference type="SAM" id="MobiDB-lite"/>
    </source>
</evidence>
<dbReference type="RefSeq" id="WP_269521570.1">
    <property type="nucleotide sequence ID" value="NZ_CP114569.1"/>
</dbReference>
<keyword evidence="3" id="KW-1185">Reference proteome</keyword>
<evidence type="ECO:0000313" key="3">
    <source>
        <dbReference type="Proteomes" id="UP001164536"/>
    </source>
</evidence>
<keyword evidence="2" id="KW-0614">Plasmid</keyword>
<geneLocation type="plasmid" evidence="2 3">
    <name>unnamed5</name>
</geneLocation>
<feature type="region of interest" description="Disordered" evidence="1">
    <location>
        <begin position="85"/>
        <end position="108"/>
    </location>
</feature>
<organism evidence="2 3">
    <name type="scientific">Citrobacter freundii</name>
    <dbReference type="NCBI Taxonomy" id="546"/>
    <lineage>
        <taxon>Bacteria</taxon>
        <taxon>Pseudomonadati</taxon>
        <taxon>Pseudomonadota</taxon>
        <taxon>Gammaproteobacteria</taxon>
        <taxon>Enterobacterales</taxon>
        <taxon>Enterobacteriaceae</taxon>
        <taxon>Citrobacter</taxon>
        <taxon>Citrobacter freundii complex</taxon>
    </lineage>
</organism>